<feature type="transmembrane region" description="Helical" evidence="6">
    <location>
        <begin position="202"/>
        <end position="223"/>
    </location>
</feature>
<feature type="transmembrane region" description="Helical" evidence="6">
    <location>
        <begin position="20"/>
        <end position="47"/>
    </location>
</feature>
<dbReference type="GO" id="GO:0005886">
    <property type="term" value="C:plasma membrane"/>
    <property type="evidence" value="ECO:0007669"/>
    <property type="project" value="UniProtKB-SubCell"/>
</dbReference>
<dbReference type="InterPro" id="IPR017039">
    <property type="entry name" value="Virul_fac_BrkB"/>
</dbReference>
<proteinExistence type="predicted"/>
<dbReference type="AlphaFoldDB" id="A0A3E3I179"/>
<feature type="transmembrane region" description="Helical" evidence="6">
    <location>
        <begin position="235"/>
        <end position="258"/>
    </location>
</feature>
<evidence type="ECO:0000313" key="8">
    <source>
        <dbReference type="Proteomes" id="UP000260812"/>
    </source>
</evidence>
<protein>
    <submittedName>
        <fullName evidence="7">YihY/virulence factor BrkB family protein</fullName>
    </submittedName>
</protein>
<dbReference type="GeneID" id="86051984"/>
<keyword evidence="8" id="KW-1185">Reference proteome</keyword>
<feature type="transmembrane region" description="Helical" evidence="6">
    <location>
        <begin position="124"/>
        <end position="147"/>
    </location>
</feature>
<evidence type="ECO:0000256" key="3">
    <source>
        <dbReference type="ARBA" id="ARBA00022692"/>
    </source>
</evidence>
<gene>
    <name evidence="7" type="ORF">DXC51_17200</name>
</gene>
<dbReference type="EMBL" id="QVLV01000012">
    <property type="protein sequence ID" value="RGE58235.1"/>
    <property type="molecule type" value="Genomic_DNA"/>
</dbReference>
<dbReference type="Proteomes" id="UP000260812">
    <property type="component" value="Unassembled WGS sequence"/>
</dbReference>
<dbReference type="PANTHER" id="PTHR30213:SF0">
    <property type="entry name" value="UPF0761 MEMBRANE PROTEIN YIHY"/>
    <property type="match status" value="1"/>
</dbReference>
<dbReference type="NCBIfam" id="TIGR00765">
    <property type="entry name" value="yihY_not_rbn"/>
    <property type="match status" value="1"/>
</dbReference>
<evidence type="ECO:0000256" key="2">
    <source>
        <dbReference type="ARBA" id="ARBA00022475"/>
    </source>
</evidence>
<reference evidence="7" key="1">
    <citation type="submission" date="2018-08" db="EMBL/GenBank/DDBJ databases">
        <title>A genome reference for cultivated species of the human gut microbiota.</title>
        <authorList>
            <person name="Zou Y."/>
            <person name="Xue W."/>
            <person name="Luo G."/>
        </authorList>
    </citation>
    <scope>NUCLEOTIDE SEQUENCE [LARGE SCALE GENOMIC DNA]</scope>
    <source>
        <strain evidence="7">TF05-5AC</strain>
    </source>
</reference>
<evidence type="ECO:0000256" key="1">
    <source>
        <dbReference type="ARBA" id="ARBA00004651"/>
    </source>
</evidence>
<dbReference type="RefSeq" id="WP_021636382.1">
    <property type="nucleotide sequence ID" value="NZ_CAMAZV010000026.1"/>
</dbReference>
<evidence type="ECO:0000313" key="7">
    <source>
        <dbReference type="EMBL" id="RGE58235.1"/>
    </source>
</evidence>
<dbReference type="GeneID" id="97988558"/>
<dbReference type="Pfam" id="PF03631">
    <property type="entry name" value="Virul_fac_BrkB"/>
    <property type="match status" value="1"/>
</dbReference>
<keyword evidence="4 6" id="KW-1133">Transmembrane helix</keyword>
<evidence type="ECO:0000256" key="4">
    <source>
        <dbReference type="ARBA" id="ARBA00022989"/>
    </source>
</evidence>
<comment type="caution">
    <text evidence="7">The sequence shown here is derived from an EMBL/GenBank/DDBJ whole genome shotgun (WGS) entry which is preliminary data.</text>
</comment>
<dbReference type="PIRSF" id="PIRSF035875">
    <property type="entry name" value="RNase_BN"/>
    <property type="match status" value="1"/>
</dbReference>
<keyword evidence="2" id="KW-1003">Cell membrane</keyword>
<sequence>MRIYRILRGFGRQMSRANVNAYAASTAFFLFLSLIPMVMLICSIIPYTPLKESDLTKAVLLLPTTISPLLSSLIASIYDNSFGIMSAAAIVTIWSAGKGVLALMRGLNAMNSVVEDRNYVLQRIIASFYLIIFLITIIFLLIVMVFGNLLADTIVRHVPQMEDLFALLLHFRGLFSWCVMILIFAVMYTYIPNCKLKFSHQIPGAVFSATTWNIFSWGFSVYVQHFNGFDMYGSLTTIVIVMLWLYFCFYLFLIGAHINRFLAPFRRIREQTAYGNVRK</sequence>
<accession>A0A3E3I179</accession>
<evidence type="ECO:0000256" key="6">
    <source>
        <dbReference type="SAM" id="Phobius"/>
    </source>
</evidence>
<name>A0A3E3I179_9FIRM</name>
<comment type="subcellular location">
    <subcellularLocation>
        <location evidence="1">Cell membrane</location>
        <topology evidence="1">Multi-pass membrane protein</topology>
    </subcellularLocation>
</comment>
<evidence type="ECO:0000256" key="5">
    <source>
        <dbReference type="ARBA" id="ARBA00023136"/>
    </source>
</evidence>
<keyword evidence="5 6" id="KW-0472">Membrane</keyword>
<dbReference type="PANTHER" id="PTHR30213">
    <property type="entry name" value="INNER MEMBRANE PROTEIN YHJD"/>
    <property type="match status" value="1"/>
</dbReference>
<keyword evidence="3 6" id="KW-0812">Transmembrane</keyword>
<feature type="transmembrane region" description="Helical" evidence="6">
    <location>
        <begin position="84"/>
        <end position="103"/>
    </location>
</feature>
<organism evidence="7 8">
    <name type="scientific">Eisenbergiella massiliensis</name>
    <dbReference type="NCBI Taxonomy" id="1720294"/>
    <lineage>
        <taxon>Bacteria</taxon>
        <taxon>Bacillati</taxon>
        <taxon>Bacillota</taxon>
        <taxon>Clostridia</taxon>
        <taxon>Lachnospirales</taxon>
        <taxon>Lachnospiraceae</taxon>
        <taxon>Eisenbergiella</taxon>
    </lineage>
</organism>
<feature type="transmembrane region" description="Helical" evidence="6">
    <location>
        <begin position="167"/>
        <end position="190"/>
    </location>
</feature>